<protein>
    <submittedName>
        <fullName evidence="1">Uncharacterized protein</fullName>
    </submittedName>
</protein>
<name>A0ABD1MQI1_9FABA</name>
<dbReference type="EMBL" id="JBGMDY010000004">
    <property type="protein sequence ID" value="KAL2337772.1"/>
    <property type="molecule type" value="Genomic_DNA"/>
</dbReference>
<accession>A0ABD1MQI1</accession>
<evidence type="ECO:0000313" key="2">
    <source>
        <dbReference type="Proteomes" id="UP001603857"/>
    </source>
</evidence>
<dbReference type="Proteomes" id="UP001603857">
    <property type="component" value="Unassembled WGS sequence"/>
</dbReference>
<dbReference type="GO" id="GO:0016853">
    <property type="term" value="F:isomerase activity"/>
    <property type="evidence" value="ECO:0007669"/>
    <property type="project" value="UniProtKB-ARBA"/>
</dbReference>
<gene>
    <name evidence="1" type="ORF">Fmac_012218</name>
</gene>
<reference evidence="1 2" key="1">
    <citation type="submission" date="2024-08" db="EMBL/GenBank/DDBJ databases">
        <title>Insights into the chromosomal genome structure of Flemingia macrophylla.</title>
        <authorList>
            <person name="Ding Y."/>
            <person name="Zhao Y."/>
            <person name="Bi W."/>
            <person name="Wu M."/>
            <person name="Zhao G."/>
            <person name="Gong Y."/>
            <person name="Li W."/>
            <person name="Zhang P."/>
        </authorList>
    </citation>
    <scope>NUCLEOTIDE SEQUENCE [LARGE SCALE GENOMIC DNA]</scope>
    <source>
        <strain evidence="1">DYQJB</strain>
        <tissue evidence="1">Leaf</tissue>
    </source>
</reference>
<dbReference type="SUPFAM" id="SSF89623">
    <property type="entry name" value="Ribose/Galactose isomerase RpiB/AlsB"/>
    <property type="match status" value="1"/>
</dbReference>
<keyword evidence="2" id="KW-1185">Reference proteome</keyword>
<dbReference type="AlphaFoldDB" id="A0ABD1MQI1"/>
<sequence>MIRGKPQREIFFYTHYTPKYHLTTFFFFLIRFLNIGRVSQSSSNNVRGQVSCSTGASISIFANKFPDVYATTCLSPSNAINACFINNSNMLAVSGKYTSSDAAVEILEAWLNAGRRNKACGGGKVLRGER</sequence>
<proteinExistence type="predicted"/>
<evidence type="ECO:0000313" key="1">
    <source>
        <dbReference type="EMBL" id="KAL2337772.1"/>
    </source>
</evidence>
<dbReference type="PANTHER" id="PTHR30345:SF0">
    <property type="entry name" value="DNA DAMAGE-REPAIR_TOLERATION PROTEIN DRT102"/>
    <property type="match status" value="1"/>
</dbReference>
<dbReference type="InterPro" id="IPR036569">
    <property type="entry name" value="RpiB_LacA_LacB_sf"/>
</dbReference>
<dbReference type="Gene3D" id="3.40.1400.10">
    <property type="entry name" value="Sugar-phosphate isomerase, RpiB/LacA/LacB"/>
    <property type="match status" value="1"/>
</dbReference>
<dbReference type="Pfam" id="PF02502">
    <property type="entry name" value="LacAB_rpiB"/>
    <property type="match status" value="1"/>
</dbReference>
<organism evidence="1 2">
    <name type="scientific">Flemingia macrophylla</name>
    <dbReference type="NCBI Taxonomy" id="520843"/>
    <lineage>
        <taxon>Eukaryota</taxon>
        <taxon>Viridiplantae</taxon>
        <taxon>Streptophyta</taxon>
        <taxon>Embryophyta</taxon>
        <taxon>Tracheophyta</taxon>
        <taxon>Spermatophyta</taxon>
        <taxon>Magnoliopsida</taxon>
        <taxon>eudicotyledons</taxon>
        <taxon>Gunneridae</taxon>
        <taxon>Pentapetalae</taxon>
        <taxon>rosids</taxon>
        <taxon>fabids</taxon>
        <taxon>Fabales</taxon>
        <taxon>Fabaceae</taxon>
        <taxon>Papilionoideae</taxon>
        <taxon>50 kb inversion clade</taxon>
        <taxon>NPAAA clade</taxon>
        <taxon>indigoferoid/millettioid clade</taxon>
        <taxon>Phaseoleae</taxon>
        <taxon>Flemingia</taxon>
    </lineage>
</organism>
<dbReference type="InterPro" id="IPR003500">
    <property type="entry name" value="RpiB_LacA_LacB"/>
</dbReference>
<comment type="caution">
    <text evidence="1">The sequence shown here is derived from an EMBL/GenBank/DDBJ whole genome shotgun (WGS) entry which is preliminary data.</text>
</comment>
<dbReference type="PANTHER" id="PTHR30345">
    <property type="entry name" value="RIBOSE-5-PHOSPHATE ISOMERASE B"/>
    <property type="match status" value="1"/>
</dbReference>